<proteinExistence type="predicted"/>
<evidence type="ECO:0000256" key="1">
    <source>
        <dbReference type="SAM" id="MobiDB-lite"/>
    </source>
</evidence>
<dbReference type="InterPro" id="IPR025392">
    <property type="entry name" value="DUF4124"/>
</dbReference>
<accession>A0A1T2L8G5</accession>
<dbReference type="Pfam" id="PF13511">
    <property type="entry name" value="DUF4124"/>
    <property type="match status" value="1"/>
</dbReference>
<keyword evidence="4" id="KW-1185">Reference proteome</keyword>
<name>A0A1T2L8G5_9GAMM</name>
<sequence>MRITILLTSLLILAPPIVGADIYKWVDDQGITHFTQQPPMSQPAETVKPRGIKPPDDAEAKKQRESYWDAFKKDKSQTEPKPISAENQAIRQENCKRAKENLQKLADNPGRRMRDNDGNVYMMPEEQRQQRMEEARKQIKENCN</sequence>
<dbReference type="EMBL" id="MPRL01000010">
    <property type="protein sequence ID" value="OOZ41407.1"/>
    <property type="molecule type" value="Genomic_DNA"/>
</dbReference>
<comment type="caution">
    <text evidence="3">The sequence shown here is derived from an EMBL/GenBank/DDBJ whole genome shotgun (WGS) entry which is preliminary data.</text>
</comment>
<dbReference type="RefSeq" id="WP_172840136.1">
    <property type="nucleotide sequence ID" value="NZ_MPRL01000010.1"/>
</dbReference>
<protein>
    <recommendedName>
        <fullName evidence="2">DUF4124 domain-containing protein</fullName>
    </recommendedName>
</protein>
<dbReference type="AlphaFoldDB" id="A0A1T2L8G5"/>
<dbReference type="Proteomes" id="UP000191110">
    <property type="component" value="Unassembled WGS sequence"/>
</dbReference>
<reference evidence="3 4" key="1">
    <citation type="submission" date="2016-11" db="EMBL/GenBank/DDBJ databases">
        <title>Mixed transmission modes and dynamic genome evolution in an obligate animal-bacterial symbiosis.</title>
        <authorList>
            <person name="Russell S.L."/>
            <person name="Corbett-Detig R.B."/>
            <person name="Cavanaugh C.M."/>
        </authorList>
    </citation>
    <scope>NUCLEOTIDE SEQUENCE [LARGE SCALE GENOMIC DNA]</scope>
    <source>
        <strain evidence="3">Sveles-Q1</strain>
    </source>
</reference>
<feature type="domain" description="DUF4124" evidence="2">
    <location>
        <begin position="10"/>
        <end position="61"/>
    </location>
</feature>
<evidence type="ECO:0000313" key="3">
    <source>
        <dbReference type="EMBL" id="OOZ41407.1"/>
    </source>
</evidence>
<feature type="compositionally biased region" description="Basic and acidic residues" evidence="1">
    <location>
        <begin position="53"/>
        <end position="64"/>
    </location>
</feature>
<organism evidence="3 4">
    <name type="scientific">Solemya pervernicosa gill symbiont</name>
    <dbReference type="NCBI Taxonomy" id="642797"/>
    <lineage>
        <taxon>Bacteria</taxon>
        <taxon>Pseudomonadati</taxon>
        <taxon>Pseudomonadota</taxon>
        <taxon>Gammaproteobacteria</taxon>
        <taxon>sulfur-oxidizing symbionts</taxon>
    </lineage>
</organism>
<evidence type="ECO:0000313" key="4">
    <source>
        <dbReference type="Proteomes" id="UP000191110"/>
    </source>
</evidence>
<feature type="region of interest" description="Disordered" evidence="1">
    <location>
        <begin position="34"/>
        <end position="64"/>
    </location>
</feature>
<evidence type="ECO:0000259" key="2">
    <source>
        <dbReference type="Pfam" id="PF13511"/>
    </source>
</evidence>
<gene>
    <name evidence="3" type="ORF">BOW53_03940</name>
</gene>